<dbReference type="InterPro" id="IPR051792">
    <property type="entry name" value="GGT_bact"/>
</dbReference>
<evidence type="ECO:0000256" key="6">
    <source>
        <dbReference type="ARBA" id="ARBA00023145"/>
    </source>
</evidence>
<dbReference type="InterPro" id="IPR000101">
    <property type="entry name" value="GGT_peptidase"/>
</dbReference>
<evidence type="ECO:0000256" key="4">
    <source>
        <dbReference type="ARBA" id="ARBA00022679"/>
    </source>
</evidence>
<dbReference type="Gene3D" id="1.10.246.130">
    <property type="match status" value="1"/>
</dbReference>
<dbReference type="EMBL" id="JBHUDE010000098">
    <property type="protein sequence ID" value="MFD1608466.1"/>
    <property type="molecule type" value="Genomic_DNA"/>
</dbReference>
<dbReference type="PANTHER" id="PTHR43199">
    <property type="entry name" value="GLUTATHIONE HYDROLASE"/>
    <property type="match status" value="1"/>
</dbReference>
<dbReference type="RefSeq" id="WP_251517807.1">
    <property type="nucleotide sequence ID" value="NZ_JAMBON010000074.1"/>
</dbReference>
<protein>
    <recommendedName>
        <fullName evidence="9">Glutathione hydrolase proenzyme</fullName>
        <ecNumber evidence="9">2.3.2.2</ecNumber>
        <ecNumber evidence="9">3.4.19.13</ecNumber>
    </recommendedName>
    <component>
        <recommendedName>
            <fullName evidence="9">Glutathione hydrolase large chain</fullName>
        </recommendedName>
    </component>
    <component>
        <recommendedName>
            <fullName evidence="9">Glutathione hydrolase small chain</fullName>
        </recommendedName>
    </component>
</protein>
<keyword evidence="5 9" id="KW-0378">Hydrolase</keyword>
<evidence type="ECO:0000313" key="11">
    <source>
        <dbReference type="Proteomes" id="UP001597221"/>
    </source>
</evidence>
<dbReference type="SUPFAM" id="SSF56235">
    <property type="entry name" value="N-terminal nucleophile aminohydrolases (Ntn hydrolases)"/>
    <property type="match status" value="1"/>
</dbReference>
<evidence type="ECO:0000256" key="2">
    <source>
        <dbReference type="ARBA" id="ARBA00001089"/>
    </source>
</evidence>
<name>A0ABW4HT71_9BACI</name>
<comment type="caution">
    <text evidence="10">The sequence shown here is derived from an EMBL/GenBank/DDBJ whole genome shotgun (WGS) entry which is preliminary data.</text>
</comment>
<dbReference type="EC" id="3.4.19.13" evidence="9"/>
<comment type="catalytic activity">
    <reaction evidence="8 9">
        <text>an N-terminal (5-L-glutamyl)-[peptide] + an alpha-amino acid = 5-L-glutamyl amino acid + an N-terminal L-alpha-aminoacyl-[peptide]</text>
        <dbReference type="Rhea" id="RHEA:23904"/>
        <dbReference type="Rhea" id="RHEA-COMP:9780"/>
        <dbReference type="Rhea" id="RHEA-COMP:9795"/>
        <dbReference type="ChEBI" id="CHEBI:77644"/>
        <dbReference type="ChEBI" id="CHEBI:78597"/>
        <dbReference type="ChEBI" id="CHEBI:78599"/>
        <dbReference type="ChEBI" id="CHEBI:78608"/>
        <dbReference type="EC" id="2.3.2.2"/>
    </reaction>
</comment>
<dbReference type="EC" id="2.3.2.2" evidence="9"/>
<evidence type="ECO:0000256" key="7">
    <source>
        <dbReference type="ARBA" id="ARBA00023315"/>
    </source>
</evidence>
<proteinExistence type="inferred from homology"/>
<dbReference type="PANTHER" id="PTHR43199:SF1">
    <property type="entry name" value="GLUTATHIONE HYDROLASE PROENZYME"/>
    <property type="match status" value="1"/>
</dbReference>
<evidence type="ECO:0000256" key="9">
    <source>
        <dbReference type="RuleBase" id="RU368036"/>
    </source>
</evidence>
<dbReference type="InterPro" id="IPR029055">
    <property type="entry name" value="Ntn_hydrolases_N"/>
</dbReference>
<evidence type="ECO:0000256" key="8">
    <source>
        <dbReference type="ARBA" id="ARBA00047417"/>
    </source>
</evidence>
<comment type="catalytic activity">
    <reaction evidence="2 9">
        <text>glutathione + H2O = L-cysteinylglycine + L-glutamate</text>
        <dbReference type="Rhea" id="RHEA:28807"/>
        <dbReference type="ChEBI" id="CHEBI:15377"/>
        <dbReference type="ChEBI" id="CHEBI:29985"/>
        <dbReference type="ChEBI" id="CHEBI:57925"/>
        <dbReference type="ChEBI" id="CHEBI:61694"/>
        <dbReference type="EC" id="3.4.19.13"/>
    </reaction>
</comment>
<accession>A0ABW4HT71</accession>
<evidence type="ECO:0000313" key="10">
    <source>
        <dbReference type="EMBL" id="MFD1608466.1"/>
    </source>
</evidence>
<comment type="pathway">
    <text evidence="9">Sulfur metabolism; glutathione metabolism.</text>
</comment>
<evidence type="ECO:0000256" key="5">
    <source>
        <dbReference type="ARBA" id="ARBA00022801"/>
    </source>
</evidence>
<evidence type="ECO:0000256" key="1">
    <source>
        <dbReference type="ARBA" id="ARBA00001049"/>
    </source>
</evidence>
<sequence>MSLEEIFQNQKPVEDAANEHTVIGKDGMVSCPVKEAAEVGEEVLKEGGNAMDAVIAMQLALAAVEGMNTGVGGGGVILYYDSSNKETKIINGHSQAPSAVKPDLFFDEEDSLISFDERSTSPRAVAVPGVLRMLELAKNQYGTLSLERLIDPAIHLAEEGFRINRSWERALENFQHRLGDVAKKTFVPDGKPLKQGVHFQQPDLVKTLKLIRKEGFSTFYEGEIADAIIKTLADHGGIMEKADLESYQSAIEEPFWGSYKDYKLAIPAPAGGGGVSLSMLLKMLEKLNVSQYDIHSWEKYHLIAEATRLVLADQQTYLGDPEFSRIPYQGLLSDEYIEERLKLIDLESKKKEITAGKPWNYQEGEPNYKVEMDHNRHGMDTTHFTAVDQWGNVAACTTSLERIFGSGIMVDGYGFMLNNDLTDFSPEPGAANEPNSKKFPVSSKSPTIVFHDGKPFFTLGSPGATTIISSVAQVLLHVLDYKMDLREAIAEVRIFNNPEASMEWEDGINEEAMAQLKKISYELNKSFKTETADNRLGDVKGILINPWNGNLYGAVDSPRPGRAIGINQNSK</sequence>
<comment type="catalytic activity">
    <reaction evidence="1 9">
        <text>an S-substituted glutathione + H2O = an S-substituted L-cysteinylglycine + L-glutamate</text>
        <dbReference type="Rhea" id="RHEA:59468"/>
        <dbReference type="ChEBI" id="CHEBI:15377"/>
        <dbReference type="ChEBI" id="CHEBI:29985"/>
        <dbReference type="ChEBI" id="CHEBI:90779"/>
        <dbReference type="ChEBI" id="CHEBI:143103"/>
        <dbReference type="EC" id="3.4.19.13"/>
    </reaction>
</comment>
<dbReference type="PRINTS" id="PR01210">
    <property type="entry name" value="GGTRANSPTASE"/>
</dbReference>
<dbReference type="InterPro" id="IPR043138">
    <property type="entry name" value="GGT_lsub"/>
</dbReference>
<gene>
    <name evidence="10" type="primary">ggt</name>
    <name evidence="10" type="ORF">ACFSBH_12520</name>
</gene>
<keyword evidence="6 9" id="KW-0865">Zymogen</keyword>
<keyword evidence="11" id="KW-1185">Reference proteome</keyword>
<reference evidence="11" key="1">
    <citation type="journal article" date="2019" name="Int. J. Syst. Evol. Microbiol.">
        <title>The Global Catalogue of Microorganisms (GCM) 10K type strain sequencing project: providing services to taxonomists for standard genome sequencing and annotation.</title>
        <authorList>
            <consortium name="The Broad Institute Genomics Platform"/>
            <consortium name="The Broad Institute Genome Sequencing Center for Infectious Disease"/>
            <person name="Wu L."/>
            <person name="Ma J."/>
        </authorList>
    </citation>
    <scope>NUCLEOTIDE SEQUENCE [LARGE SCALE GENOMIC DNA]</scope>
    <source>
        <strain evidence="11">CGMCC 1.12376</strain>
    </source>
</reference>
<organism evidence="10 11">
    <name type="scientific">Oceanobacillus luteolus</name>
    <dbReference type="NCBI Taxonomy" id="1274358"/>
    <lineage>
        <taxon>Bacteria</taxon>
        <taxon>Bacillati</taxon>
        <taxon>Bacillota</taxon>
        <taxon>Bacilli</taxon>
        <taxon>Bacillales</taxon>
        <taxon>Bacillaceae</taxon>
        <taxon>Oceanobacillus</taxon>
    </lineage>
</organism>
<evidence type="ECO:0000256" key="3">
    <source>
        <dbReference type="ARBA" id="ARBA00009381"/>
    </source>
</evidence>
<dbReference type="InterPro" id="IPR043137">
    <property type="entry name" value="GGT_ssub_C"/>
</dbReference>
<comment type="PTM">
    <text evidence="9">Cleaved by autocatalysis into a large and a small subunit.</text>
</comment>
<dbReference type="Pfam" id="PF01019">
    <property type="entry name" value="G_glu_transpept"/>
    <property type="match status" value="1"/>
</dbReference>
<dbReference type="NCBIfam" id="TIGR00066">
    <property type="entry name" value="g_glut_trans"/>
    <property type="match status" value="1"/>
</dbReference>
<dbReference type="Proteomes" id="UP001597221">
    <property type="component" value="Unassembled WGS sequence"/>
</dbReference>
<comment type="similarity">
    <text evidence="3 9">Belongs to the gamma-glutamyltransferase family.</text>
</comment>
<comment type="subunit">
    <text evidence="9">This enzyme consists of two polypeptide chains, which are synthesized in precursor form from a single polypeptide.</text>
</comment>
<keyword evidence="7 9" id="KW-0012">Acyltransferase</keyword>
<keyword evidence="4 9" id="KW-0808">Transferase</keyword>
<keyword evidence="9" id="KW-0317">Glutathione biosynthesis</keyword>
<dbReference type="Gene3D" id="3.60.20.40">
    <property type="match status" value="1"/>
</dbReference>
<dbReference type="GO" id="GO:0103068">
    <property type="term" value="F:leukotriene C4 gamma-glutamyl transferase activity"/>
    <property type="evidence" value="ECO:0007669"/>
    <property type="project" value="UniProtKB-EC"/>
</dbReference>